<dbReference type="AlphaFoldDB" id="A0A9Q1ILU1"/>
<evidence type="ECO:0000313" key="2">
    <source>
        <dbReference type="Proteomes" id="UP001152622"/>
    </source>
</evidence>
<dbReference type="Proteomes" id="UP001152622">
    <property type="component" value="Chromosome 13"/>
</dbReference>
<sequence>MCADRAVPSCSSLGFGGVESVFEGKGTGELATPAGGLVRGTDTFCHQVFALRGSGRLGGGTRVSIWVICAAGPPPSGGWEQTWTQHAFPPQPAAVICSRSKPLPQGRQIAWPRKRQLQRYRLTGFDTLFPPTCSPYKTVPSRDLRYLQVLSVQSIGDERIEPERNG</sequence>
<organism evidence="1 2">
    <name type="scientific">Synaphobranchus kaupii</name>
    <name type="common">Kaup's arrowtooth eel</name>
    <dbReference type="NCBI Taxonomy" id="118154"/>
    <lineage>
        <taxon>Eukaryota</taxon>
        <taxon>Metazoa</taxon>
        <taxon>Chordata</taxon>
        <taxon>Craniata</taxon>
        <taxon>Vertebrata</taxon>
        <taxon>Euteleostomi</taxon>
        <taxon>Actinopterygii</taxon>
        <taxon>Neopterygii</taxon>
        <taxon>Teleostei</taxon>
        <taxon>Anguilliformes</taxon>
        <taxon>Synaphobranchidae</taxon>
        <taxon>Synaphobranchus</taxon>
    </lineage>
</organism>
<protein>
    <submittedName>
        <fullName evidence="1">Uncharacterized protein</fullName>
    </submittedName>
</protein>
<gene>
    <name evidence="1" type="ORF">SKAU_G00316960</name>
</gene>
<comment type="caution">
    <text evidence="1">The sequence shown here is derived from an EMBL/GenBank/DDBJ whole genome shotgun (WGS) entry which is preliminary data.</text>
</comment>
<dbReference type="EMBL" id="JAINUF010000013">
    <property type="protein sequence ID" value="KAJ8344367.1"/>
    <property type="molecule type" value="Genomic_DNA"/>
</dbReference>
<accession>A0A9Q1ILU1</accession>
<reference evidence="1" key="1">
    <citation type="journal article" date="2023" name="Science">
        <title>Genome structures resolve the early diversification of teleost fishes.</title>
        <authorList>
            <person name="Parey E."/>
            <person name="Louis A."/>
            <person name="Montfort J."/>
            <person name="Bouchez O."/>
            <person name="Roques C."/>
            <person name="Iampietro C."/>
            <person name="Lluch J."/>
            <person name="Castinel A."/>
            <person name="Donnadieu C."/>
            <person name="Desvignes T."/>
            <person name="Floi Bucao C."/>
            <person name="Jouanno E."/>
            <person name="Wen M."/>
            <person name="Mejri S."/>
            <person name="Dirks R."/>
            <person name="Jansen H."/>
            <person name="Henkel C."/>
            <person name="Chen W.J."/>
            <person name="Zahm M."/>
            <person name="Cabau C."/>
            <person name="Klopp C."/>
            <person name="Thompson A.W."/>
            <person name="Robinson-Rechavi M."/>
            <person name="Braasch I."/>
            <person name="Lecointre G."/>
            <person name="Bobe J."/>
            <person name="Postlethwait J.H."/>
            <person name="Berthelot C."/>
            <person name="Roest Crollius H."/>
            <person name="Guiguen Y."/>
        </authorList>
    </citation>
    <scope>NUCLEOTIDE SEQUENCE</scope>
    <source>
        <strain evidence="1">WJC10195</strain>
    </source>
</reference>
<evidence type="ECO:0000313" key="1">
    <source>
        <dbReference type="EMBL" id="KAJ8344367.1"/>
    </source>
</evidence>
<name>A0A9Q1ILU1_SYNKA</name>
<keyword evidence="2" id="KW-1185">Reference proteome</keyword>
<proteinExistence type="predicted"/>